<feature type="transmembrane region" description="Helical" evidence="11">
    <location>
        <begin position="81"/>
        <end position="100"/>
    </location>
</feature>
<evidence type="ECO:0000256" key="4">
    <source>
        <dbReference type="ARBA" id="ARBA00022679"/>
    </source>
</evidence>
<evidence type="ECO:0000256" key="2">
    <source>
        <dbReference type="ARBA" id="ARBA00010794"/>
    </source>
</evidence>
<feature type="region of interest" description="Disordered" evidence="10">
    <location>
        <begin position="235"/>
        <end position="291"/>
    </location>
</feature>
<keyword evidence="5 11" id="KW-0812">Transmembrane</keyword>
<feature type="transmembrane region" description="Helical" evidence="11">
    <location>
        <begin position="12"/>
        <end position="34"/>
    </location>
</feature>
<dbReference type="GO" id="GO:0043048">
    <property type="term" value="P:dolichyl monophosphate biosynthetic process"/>
    <property type="evidence" value="ECO:0007669"/>
    <property type="project" value="TreeGrafter"/>
</dbReference>
<protein>
    <recommendedName>
        <fullName evidence="3">dolichol kinase</fullName>
        <ecNumber evidence="3">2.7.1.108</ecNumber>
    </recommendedName>
</protein>
<dbReference type="OrthoDB" id="377083at2759"/>
<keyword evidence="7" id="KW-0256">Endoplasmic reticulum</keyword>
<feature type="transmembrane region" description="Helical" evidence="11">
    <location>
        <begin position="55"/>
        <end position="75"/>
    </location>
</feature>
<keyword evidence="4" id="KW-0808">Transferase</keyword>
<evidence type="ECO:0000256" key="11">
    <source>
        <dbReference type="SAM" id="Phobius"/>
    </source>
</evidence>
<feature type="non-terminal residue" evidence="12">
    <location>
        <position position="822"/>
    </location>
</feature>
<feature type="compositionally biased region" description="Low complexity" evidence="10">
    <location>
        <begin position="641"/>
        <end position="656"/>
    </location>
</feature>
<keyword evidence="13" id="KW-1185">Reference proteome</keyword>
<feature type="compositionally biased region" description="Polar residues" evidence="10">
    <location>
        <begin position="275"/>
        <end position="286"/>
    </location>
</feature>
<comment type="subcellular location">
    <subcellularLocation>
        <location evidence="1">Endoplasmic reticulum membrane</location>
        <topology evidence="1">Multi-pass membrane protein</topology>
    </subcellularLocation>
</comment>
<keyword evidence="9 11" id="KW-0472">Membrane</keyword>
<comment type="caution">
    <text evidence="12">The sequence shown here is derived from an EMBL/GenBank/DDBJ whole genome shotgun (WGS) entry which is preliminary data.</text>
</comment>
<evidence type="ECO:0000256" key="6">
    <source>
        <dbReference type="ARBA" id="ARBA00022777"/>
    </source>
</evidence>
<feature type="region of interest" description="Disordered" evidence="10">
    <location>
        <begin position="422"/>
        <end position="489"/>
    </location>
</feature>
<name>A0A4S4M3S0_9AGAM</name>
<feature type="compositionally biased region" description="Basic and acidic residues" evidence="10">
    <location>
        <begin position="252"/>
        <end position="266"/>
    </location>
</feature>
<organism evidence="12 13">
    <name type="scientific">Bondarzewia mesenterica</name>
    <dbReference type="NCBI Taxonomy" id="1095465"/>
    <lineage>
        <taxon>Eukaryota</taxon>
        <taxon>Fungi</taxon>
        <taxon>Dikarya</taxon>
        <taxon>Basidiomycota</taxon>
        <taxon>Agaricomycotina</taxon>
        <taxon>Agaricomycetes</taxon>
        <taxon>Russulales</taxon>
        <taxon>Bondarzewiaceae</taxon>
        <taxon>Bondarzewia</taxon>
    </lineage>
</organism>
<dbReference type="AlphaFoldDB" id="A0A4S4M3S0"/>
<dbReference type="EC" id="2.7.1.108" evidence="3"/>
<proteinExistence type="inferred from homology"/>
<keyword evidence="6" id="KW-0418">Kinase</keyword>
<reference evidence="12 13" key="1">
    <citation type="submission" date="2019-02" db="EMBL/GenBank/DDBJ databases">
        <title>Genome sequencing of the rare red list fungi Bondarzewia mesenterica.</title>
        <authorList>
            <person name="Buettner E."/>
            <person name="Kellner H."/>
        </authorList>
    </citation>
    <scope>NUCLEOTIDE SEQUENCE [LARGE SCALE GENOMIC DNA]</scope>
    <source>
        <strain evidence="12 13">DSM 108281</strain>
    </source>
</reference>
<dbReference type="Proteomes" id="UP000310158">
    <property type="component" value="Unassembled WGS sequence"/>
</dbReference>
<evidence type="ECO:0000256" key="1">
    <source>
        <dbReference type="ARBA" id="ARBA00004477"/>
    </source>
</evidence>
<feature type="compositionally biased region" description="Polar residues" evidence="10">
    <location>
        <begin position="235"/>
        <end position="251"/>
    </location>
</feature>
<dbReference type="PANTHER" id="PTHR13205:SF15">
    <property type="entry name" value="DOLICHOL KINASE"/>
    <property type="match status" value="1"/>
</dbReference>
<evidence type="ECO:0000256" key="9">
    <source>
        <dbReference type="ARBA" id="ARBA00023136"/>
    </source>
</evidence>
<comment type="similarity">
    <text evidence="2">Belongs to the polyprenol kinase family.</text>
</comment>
<dbReference type="EMBL" id="SGPL01000035">
    <property type="protein sequence ID" value="THH19816.1"/>
    <property type="molecule type" value="Genomic_DNA"/>
</dbReference>
<feature type="compositionally biased region" description="Low complexity" evidence="10">
    <location>
        <begin position="423"/>
        <end position="441"/>
    </location>
</feature>
<evidence type="ECO:0000256" key="10">
    <source>
        <dbReference type="SAM" id="MobiDB-lite"/>
    </source>
</evidence>
<evidence type="ECO:0000256" key="5">
    <source>
        <dbReference type="ARBA" id="ARBA00022692"/>
    </source>
</evidence>
<accession>A0A4S4M3S0</accession>
<dbReference type="GO" id="GO:0005789">
    <property type="term" value="C:endoplasmic reticulum membrane"/>
    <property type="evidence" value="ECO:0007669"/>
    <property type="project" value="UniProtKB-SubCell"/>
</dbReference>
<evidence type="ECO:0000256" key="8">
    <source>
        <dbReference type="ARBA" id="ARBA00022989"/>
    </source>
</evidence>
<sequence>MFLPGVAADPAFTHLAFSAAFALFAFAEYVRYFALYPFGAAVHLFMNEFLDHKDSGTAILSHFYLLTGCAGSLWFEGPSRLLLYTGILAVGVGDAMASIVGKRLGRHKWSMTTSKTVEGSAAFTLSVVAFGWLLRLCGLTGDFSLLKYALIVGLSHLMDSEDHPPSGAPLSFPVPSLALSDVSIPLSLTAQQNSVSIVPHVQIATAKRGTRSLRSLRPSTASAVEEKAFLLPSIPNSYSASEGGTPLTSPRSENDSIAESRRETPESHQGGVLQPSVTENTLSSSAPGWREAVPRRPDISVLRSPFDPTLPLDSSSISEYSLLQRITEAATNDHDWATFVSAYALGGWDPHKTPNQPRSCFETTLPSGPFTNAEASLAPIEFVRADGSTLPGASARRSGPTDLTNLLADADTGLALQSSYTRPITHQPPSQISSPITIPSSARTSGLSRRPTVPLSSSPNSRRLRNPFPEIRSSAGVQSPAMSLGSLPTAPHADITTTAATMRWAAARVNISPLALPSPEHELTDPMRGAIAVIPGSYAAEAPAALGPQSPGVRKPRLGSFWEGTQDVDIGRPLTAIHTSSSSASSTVNQSPDELTAASSVASSLSLMSATAAGPPVPPATAPVQHSTEQLDDYFGNAVPSQGLSHSRSSSGQRASTHSDKSPVPQQQTPTPPFDAVVQTVPAAARRVCLTRQTSSPLPNSQGAYDARLGHPRAASDAGVSLKAGRAVKEESMFLELGYLTAPHPPDELDRRRALHQFNIRNTGPDVNFDRIERLTKLVFSTKIVAISLIDGVEQWFKAESGLGFETFPRTGSICAHAILQR</sequence>
<evidence type="ECO:0000313" key="13">
    <source>
        <dbReference type="Proteomes" id="UP000310158"/>
    </source>
</evidence>
<evidence type="ECO:0000256" key="7">
    <source>
        <dbReference type="ARBA" id="ARBA00022824"/>
    </source>
</evidence>
<feature type="region of interest" description="Disordered" evidence="10">
    <location>
        <begin position="634"/>
        <end position="673"/>
    </location>
</feature>
<keyword evidence="8 11" id="KW-1133">Transmembrane helix</keyword>
<gene>
    <name evidence="12" type="ORF">EW146_g1411</name>
</gene>
<evidence type="ECO:0000313" key="12">
    <source>
        <dbReference type="EMBL" id="THH19816.1"/>
    </source>
</evidence>
<evidence type="ECO:0000256" key="3">
    <source>
        <dbReference type="ARBA" id="ARBA00012132"/>
    </source>
</evidence>
<dbReference type="GO" id="GO:0004168">
    <property type="term" value="F:dolichol kinase activity"/>
    <property type="evidence" value="ECO:0007669"/>
    <property type="project" value="UniProtKB-EC"/>
</dbReference>
<dbReference type="PANTHER" id="PTHR13205">
    <property type="entry name" value="TRANSMEMBRANE PROTEIN 15-RELATED"/>
    <property type="match status" value="1"/>
</dbReference>
<dbReference type="InterPro" id="IPR032974">
    <property type="entry name" value="Polypren_kinase"/>
</dbReference>